<protein>
    <recommendedName>
        <fullName evidence="2">Fungal-type protein kinase domain-containing protein</fullName>
    </recommendedName>
</protein>
<evidence type="ECO:0000256" key="1">
    <source>
        <dbReference type="SAM" id="MobiDB-lite"/>
    </source>
</evidence>
<accession>A0A2T4AT26</accession>
<sequence length="562" mass="61772">MEDTRLKIIEEEPRSFSRPFHIDVRTSEPRQFFAQRNRHCRAKPGLLALLLLQRLTVQSIRLDQRAALRLTPSRRQAKEPKQGPEASDSSSTTETPDSQVTICEKDCSGPDDEWEQDREVEGEEDLEEADISEINAIEEEESEEAAHGIGGFFEARDGCEERLFKLANVDAKIRFLLKDLVHLAKQFRQVKDAARVSDLSWGFLKSLLIKLVVPKLQSLAVDFTPTSVTQRRTLLAQPKTPLLGYTGRRSMDVSFVNDDVVYRPGEDRPCNVCGRSAVGPRRSTLRLGLFAVRAHDAVVGDSVGGIASEQFDISDSKGALEFVVIMLGFLGMDEERLEFNPTTRTSDGKGLIEIRRDGRPERLIIDGAIDDSQSAFVIKDSWQYPERDDEGEILRKVTQQGVMTVARYYHHETVRIRHVDDSIRKGIRTGLDITTAVAPTVTADAVTTPNSTAATVMANAVVTATADSTAITAVVGKAFADDKVAPVTATTAVARRASASAISTASTIAVAAPRRRRSTAQQGKKTPRVQQLRQSESRSSKKSHGSANTDSTGGAGTKRRSS</sequence>
<feature type="compositionally biased region" description="Low complexity" evidence="1">
    <location>
        <begin position="84"/>
        <end position="98"/>
    </location>
</feature>
<feature type="domain" description="Fungal-type protein kinase" evidence="2">
    <location>
        <begin position="299"/>
        <end position="447"/>
    </location>
</feature>
<dbReference type="PANTHER" id="PTHR38248">
    <property type="entry name" value="FUNK1 6"/>
    <property type="match status" value="1"/>
</dbReference>
<name>A0A2T4AT26_TRIHA</name>
<dbReference type="AlphaFoldDB" id="A0A2T4AT26"/>
<reference evidence="3 4" key="1">
    <citation type="submission" date="2016-07" db="EMBL/GenBank/DDBJ databases">
        <title>Multiple horizontal gene transfer events from other fungi enriched the ability of initially mycotrophic Trichoderma (Ascomycota) to feed on dead plant biomass.</title>
        <authorList>
            <consortium name="DOE Joint Genome Institute"/>
            <person name="Aerts A."/>
            <person name="Atanasova L."/>
            <person name="Chenthamara K."/>
            <person name="Zhang J."/>
            <person name="Grujic M."/>
            <person name="Henrissat B."/>
            <person name="Kuo A."/>
            <person name="Salamov A."/>
            <person name="Lipzen A."/>
            <person name="Labutti K."/>
            <person name="Barry K."/>
            <person name="Miao Y."/>
            <person name="Rahimi M.J."/>
            <person name="Shen Q."/>
            <person name="Grigoriev I.V."/>
            <person name="Kubicek C.P."/>
            <person name="Druzhinina I.S."/>
        </authorList>
    </citation>
    <scope>NUCLEOTIDE SEQUENCE [LARGE SCALE GENOMIC DNA]</scope>
    <source>
        <strain evidence="3 4">CBS 226.95</strain>
    </source>
</reference>
<gene>
    <name evidence="3" type="ORF">M431DRAFT_476752</name>
</gene>
<dbReference type="EMBL" id="KZ679675">
    <property type="protein sequence ID" value="PTB60234.1"/>
    <property type="molecule type" value="Genomic_DNA"/>
</dbReference>
<feature type="region of interest" description="Disordered" evidence="1">
    <location>
        <begin position="510"/>
        <end position="562"/>
    </location>
</feature>
<dbReference type="Pfam" id="PF17667">
    <property type="entry name" value="Pkinase_fungal"/>
    <property type="match status" value="1"/>
</dbReference>
<feature type="compositionally biased region" description="Polar residues" evidence="1">
    <location>
        <begin position="519"/>
        <end position="534"/>
    </location>
</feature>
<dbReference type="RefSeq" id="XP_024779911.1">
    <property type="nucleotide sequence ID" value="XM_024915499.1"/>
</dbReference>
<dbReference type="STRING" id="983964.A0A2T4AT26"/>
<dbReference type="GeneID" id="36624068"/>
<dbReference type="InterPro" id="IPR040976">
    <property type="entry name" value="Pkinase_fungal"/>
</dbReference>
<evidence type="ECO:0000259" key="2">
    <source>
        <dbReference type="Pfam" id="PF17667"/>
    </source>
</evidence>
<feature type="compositionally biased region" description="Acidic residues" evidence="1">
    <location>
        <begin position="109"/>
        <end position="128"/>
    </location>
</feature>
<dbReference type="Proteomes" id="UP000241690">
    <property type="component" value="Unassembled WGS sequence"/>
</dbReference>
<proteinExistence type="predicted"/>
<evidence type="ECO:0000313" key="3">
    <source>
        <dbReference type="EMBL" id="PTB60234.1"/>
    </source>
</evidence>
<keyword evidence="4" id="KW-1185">Reference proteome</keyword>
<evidence type="ECO:0000313" key="4">
    <source>
        <dbReference type="Proteomes" id="UP000241690"/>
    </source>
</evidence>
<feature type="region of interest" description="Disordered" evidence="1">
    <location>
        <begin position="71"/>
        <end position="128"/>
    </location>
</feature>
<organism evidence="3 4">
    <name type="scientific">Trichoderma harzianum CBS 226.95</name>
    <dbReference type="NCBI Taxonomy" id="983964"/>
    <lineage>
        <taxon>Eukaryota</taxon>
        <taxon>Fungi</taxon>
        <taxon>Dikarya</taxon>
        <taxon>Ascomycota</taxon>
        <taxon>Pezizomycotina</taxon>
        <taxon>Sordariomycetes</taxon>
        <taxon>Hypocreomycetidae</taxon>
        <taxon>Hypocreales</taxon>
        <taxon>Hypocreaceae</taxon>
        <taxon>Trichoderma</taxon>
    </lineage>
</organism>
<dbReference type="PANTHER" id="PTHR38248:SF2">
    <property type="entry name" value="FUNK1 11"/>
    <property type="match status" value="1"/>
</dbReference>